<sequence length="653" mass="70325">MRVLAVALVALASAVRATVSAGAGAGAPAAVSTPEVAADTAAAAAAAAAIVGGDRPSLVPPASIPQAFVLETVANKIDLSRTIVRQETTVVARAVDSAAASVFYVAQPLAAVQDFLALLDVRLRDQDGLALEVSKAAVADGIQYYAVKLPAAPAPGGKTTLFIKSVFVGLLHPYPRRIPQLATQNYEFFGNAYFLTPYNSLQQTTTVKLPNARDVKSHTKGPAPVDKRSDGIVYGPYTEVAPLTQSKLYVHFGNSKAILVAKHFSKLAEVSHWGGNLAVQEDYEVHHRGAELKGQFSRIDYKLSVYGHEKTSVVKGLTAVLPAGAKDVFYRDVIGNVSTSRFRNERDQSVLYLQPRFPLYGGWRYTWFQGYSVAVSSLLKTDTKSGRYVLQLPFKSSISDLTVEDAELKVVLPEGATDIQVDASIPVDSVAHSMTFTYLDSTGRPTVVIKKSKMVDDHNGVVQITYSYSTLRLLQKPLVVAAYVFAFFAVLMVYSRTDLSITKDAAKDSEERLETFRGAVAQAVAPADQAHAQVEFDFEAFKETRNAATFRHAQARHDQAVASAAKQLGEISLKSAAVSKPYATSVAGLSSLVLERAKIVRSLQDEVEAFNKDARNAADPARKKALVAQIDKMKAQIREMSSKIADAVGVLGD</sequence>
<evidence type="ECO:0000313" key="12">
    <source>
        <dbReference type="Proteomes" id="UP001527925"/>
    </source>
</evidence>
<evidence type="ECO:0000256" key="8">
    <source>
        <dbReference type="ARBA" id="ARBA00022989"/>
    </source>
</evidence>
<comment type="subcellular location">
    <subcellularLocation>
        <location evidence="2 10">Endoplasmic reticulum membrane</location>
        <topology evidence="2 10">Single-pass type I membrane protein</topology>
    </subcellularLocation>
</comment>
<comment type="caution">
    <text evidence="11">The sequence shown here is derived from an EMBL/GenBank/DDBJ whole genome shotgun (WGS) entry which is preliminary data.</text>
</comment>
<evidence type="ECO:0000256" key="9">
    <source>
        <dbReference type="ARBA" id="ARBA00023136"/>
    </source>
</evidence>
<comment type="subunit">
    <text evidence="10">Component of the oligosaccharyltransferase (OST) complex.</text>
</comment>
<evidence type="ECO:0000256" key="4">
    <source>
        <dbReference type="ARBA" id="ARBA00008905"/>
    </source>
</evidence>
<comment type="function">
    <text evidence="1 10">Subunit of the oligosaccharyl transferase (OST) complex that catalyzes the initial transfer of a defined glycan (Glc(3)Man(9)GlcNAc(2) in eukaryotes) from the lipid carrier dolichol-pyrophosphate to an asparagine residue within an Asn-X-Ser/Thr consensus motif in nascent polypeptide chains, the first step in protein N-glycosylation. N-glycosylation occurs cotranslationally and the complex associates with the Sec61 complex at the channel-forming translocon complex that mediates protein translocation across the endoplasmic reticulum (ER). All subunits are required for a maximal enzyme activity.</text>
</comment>
<evidence type="ECO:0000256" key="7">
    <source>
        <dbReference type="ARBA" id="ARBA00022824"/>
    </source>
</evidence>
<dbReference type="Pfam" id="PF04597">
    <property type="entry name" value="Ribophorin_I"/>
    <property type="match status" value="1"/>
</dbReference>
<keyword evidence="8 10" id="KW-1133">Transmembrane helix</keyword>
<evidence type="ECO:0000256" key="5">
    <source>
        <dbReference type="ARBA" id="ARBA00022692"/>
    </source>
</evidence>
<dbReference type="PANTHER" id="PTHR21049:SF0">
    <property type="entry name" value="DOLICHYL-DIPHOSPHOOLIGOSACCHARIDE--PROTEIN GLYCOSYLTRANSFERASE SUBUNIT 1"/>
    <property type="match status" value="1"/>
</dbReference>
<feature type="chain" id="PRO_5045005296" description="Dolichyl-diphosphooligosaccharide--protein glycosyltransferase subunit 1" evidence="10">
    <location>
        <begin position="18"/>
        <end position="653"/>
    </location>
</feature>
<gene>
    <name evidence="11" type="primary">OST1</name>
    <name evidence="11" type="ORF">HK105_202323</name>
</gene>
<evidence type="ECO:0000256" key="2">
    <source>
        <dbReference type="ARBA" id="ARBA00004115"/>
    </source>
</evidence>
<dbReference type="InterPro" id="IPR007676">
    <property type="entry name" value="Ribophorin_I"/>
</dbReference>
<feature type="transmembrane region" description="Helical" evidence="10">
    <location>
        <begin position="477"/>
        <end position="494"/>
    </location>
</feature>
<accession>A0ABR4NEI2</accession>
<keyword evidence="6 10" id="KW-0732">Signal</keyword>
<protein>
    <recommendedName>
        <fullName evidence="10">Dolichyl-diphosphooligosaccharide--protein glycosyltransferase subunit 1</fullName>
    </recommendedName>
</protein>
<keyword evidence="5 10" id="KW-0812">Transmembrane</keyword>
<proteinExistence type="inferred from homology"/>
<organism evidence="11 12">
    <name type="scientific">Polyrhizophydium stewartii</name>
    <dbReference type="NCBI Taxonomy" id="2732419"/>
    <lineage>
        <taxon>Eukaryota</taxon>
        <taxon>Fungi</taxon>
        <taxon>Fungi incertae sedis</taxon>
        <taxon>Chytridiomycota</taxon>
        <taxon>Chytridiomycota incertae sedis</taxon>
        <taxon>Chytridiomycetes</taxon>
        <taxon>Rhizophydiales</taxon>
        <taxon>Rhizophydiales incertae sedis</taxon>
        <taxon>Polyrhizophydium</taxon>
    </lineage>
</organism>
<reference evidence="11 12" key="1">
    <citation type="submission" date="2023-09" db="EMBL/GenBank/DDBJ databases">
        <title>Pangenome analysis of Batrachochytrium dendrobatidis and related Chytrids.</title>
        <authorList>
            <person name="Yacoub M.N."/>
            <person name="Stajich J.E."/>
            <person name="James T.Y."/>
        </authorList>
    </citation>
    <scope>NUCLEOTIDE SEQUENCE [LARGE SCALE GENOMIC DNA]</scope>
    <source>
        <strain evidence="11 12">JEL0888</strain>
    </source>
</reference>
<dbReference type="PANTHER" id="PTHR21049">
    <property type="entry name" value="RIBOPHORIN I"/>
    <property type="match status" value="1"/>
</dbReference>
<evidence type="ECO:0000256" key="1">
    <source>
        <dbReference type="ARBA" id="ARBA00002791"/>
    </source>
</evidence>
<keyword evidence="9 10" id="KW-0472">Membrane</keyword>
<dbReference type="Proteomes" id="UP001527925">
    <property type="component" value="Unassembled WGS sequence"/>
</dbReference>
<feature type="signal peptide" evidence="10">
    <location>
        <begin position="1"/>
        <end position="17"/>
    </location>
</feature>
<name>A0ABR4NEI2_9FUNG</name>
<evidence type="ECO:0000256" key="10">
    <source>
        <dbReference type="RuleBase" id="RU361143"/>
    </source>
</evidence>
<comment type="pathway">
    <text evidence="3 10">Protein modification; protein glycosylation.</text>
</comment>
<keyword evidence="12" id="KW-1185">Reference proteome</keyword>
<comment type="similarity">
    <text evidence="4 10">Belongs to the OST1 family.</text>
</comment>
<keyword evidence="7 10" id="KW-0256">Endoplasmic reticulum</keyword>
<dbReference type="EMBL" id="JADGIZ020000008">
    <property type="protein sequence ID" value="KAL2917910.1"/>
    <property type="molecule type" value="Genomic_DNA"/>
</dbReference>
<evidence type="ECO:0000313" key="11">
    <source>
        <dbReference type="EMBL" id="KAL2917910.1"/>
    </source>
</evidence>
<evidence type="ECO:0000256" key="3">
    <source>
        <dbReference type="ARBA" id="ARBA00004922"/>
    </source>
</evidence>
<evidence type="ECO:0000256" key="6">
    <source>
        <dbReference type="ARBA" id="ARBA00022729"/>
    </source>
</evidence>